<dbReference type="CDD" id="cd02440">
    <property type="entry name" value="AdoMet_MTases"/>
    <property type="match status" value="1"/>
</dbReference>
<keyword evidence="2 4" id="KW-0808">Transferase</keyword>
<dbReference type="EMBL" id="JARHTQ010000047">
    <property type="protein sequence ID" value="MDF2261087.1"/>
    <property type="molecule type" value="Genomic_DNA"/>
</dbReference>
<protein>
    <submittedName>
        <fullName evidence="4">Class I SAM-dependent methyltransferase</fullName>
        <ecNumber evidence="4">2.1.1.-</ecNumber>
    </submittedName>
</protein>
<dbReference type="GO" id="GO:0008168">
    <property type="term" value="F:methyltransferase activity"/>
    <property type="evidence" value="ECO:0007669"/>
    <property type="project" value="UniProtKB-KW"/>
</dbReference>
<keyword evidence="5" id="KW-1185">Reference proteome</keyword>
<dbReference type="PROSITE" id="PS51682">
    <property type="entry name" value="SAM_OMT_I"/>
    <property type="match status" value="1"/>
</dbReference>
<dbReference type="InterPro" id="IPR002935">
    <property type="entry name" value="SAM_O-MeTrfase"/>
</dbReference>
<reference evidence="4 5" key="1">
    <citation type="submission" date="2023-03" db="EMBL/GenBank/DDBJ databases">
        <title>Draft genome sequence of type strain Streptomyces ferralitis JCM 14344.</title>
        <authorList>
            <person name="Klaysubun C."/>
            <person name="Duangmal K."/>
        </authorList>
    </citation>
    <scope>NUCLEOTIDE SEQUENCE [LARGE SCALE GENOMIC DNA]</scope>
    <source>
        <strain evidence="4 5">JCM 14344</strain>
    </source>
</reference>
<comment type="caution">
    <text evidence="4">The sequence shown here is derived from an EMBL/GenBank/DDBJ whole genome shotgun (WGS) entry which is preliminary data.</text>
</comment>
<evidence type="ECO:0000313" key="5">
    <source>
        <dbReference type="Proteomes" id="UP001220022"/>
    </source>
</evidence>
<accession>A0ABT5ZB60</accession>
<dbReference type="SUPFAM" id="SSF53335">
    <property type="entry name" value="S-adenosyl-L-methionine-dependent methyltransferases"/>
    <property type="match status" value="1"/>
</dbReference>
<organism evidence="4 5">
    <name type="scientific">Streptantibioticus ferralitis</name>
    <dbReference type="NCBI Taxonomy" id="236510"/>
    <lineage>
        <taxon>Bacteria</taxon>
        <taxon>Bacillati</taxon>
        <taxon>Actinomycetota</taxon>
        <taxon>Actinomycetes</taxon>
        <taxon>Kitasatosporales</taxon>
        <taxon>Streptomycetaceae</taxon>
        <taxon>Streptantibioticus</taxon>
    </lineage>
</organism>
<evidence type="ECO:0000256" key="1">
    <source>
        <dbReference type="ARBA" id="ARBA00022603"/>
    </source>
</evidence>
<dbReference type="InterPro" id="IPR029063">
    <property type="entry name" value="SAM-dependent_MTases_sf"/>
</dbReference>
<dbReference type="Pfam" id="PF13578">
    <property type="entry name" value="Methyltransf_24"/>
    <property type="match status" value="1"/>
</dbReference>
<dbReference type="EC" id="2.1.1.-" evidence="4"/>
<dbReference type="GO" id="GO:0032259">
    <property type="term" value="P:methylation"/>
    <property type="evidence" value="ECO:0007669"/>
    <property type="project" value="UniProtKB-KW"/>
</dbReference>
<keyword evidence="3" id="KW-0949">S-adenosyl-L-methionine</keyword>
<proteinExistence type="predicted"/>
<dbReference type="RefSeq" id="WP_275822337.1">
    <property type="nucleotide sequence ID" value="NZ_BAAANM010000043.1"/>
</dbReference>
<sequence length="211" mass="22595">MTPEMSRVLARLEHRSEGERAELERLNAAGAGHTRAAAGQLMLDVGPDVGRLLAMLVRCRTNPTVVEVGSSVGYSTIWLADAVRAAGGRVHSIEPDTGKVAQARDNLAEAGLAEYVEVIEGTAADVLPRLPGPYDVVIIDHWKDLYIPDFDLAWKQVAVGGVVVADNILVPQATRGLMGEYVKHVRSVPGAWSQTLPLGDGVEVTIRTGEQ</sequence>
<dbReference type="Proteomes" id="UP001220022">
    <property type="component" value="Unassembled WGS sequence"/>
</dbReference>
<keyword evidence="1 4" id="KW-0489">Methyltransferase</keyword>
<evidence type="ECO:0000256" key="2">
    <source>
        <dbReference type="ARBA" id="ARBA00022679"/>
    </source>
</evidence>
<evidence type="ECO:0000313" key="4">
    <source>
        <dbReference type="EMBL" id="MDF2261087.1"/>
    </source>
</evidence>
<name>A0ABT5ZB60_9ACTN</name>
<evidence type="ECO:0000256" key="3">
    <source>
        <dbReference type="ARBA" id="ARBA00022691"/>
    </source>
</evidence>
<dbReference type="Gene3D" id="3.40.50.150">
    <property type="entry name" value="Vaccinia Virus protein VP39"/>
    <property type="match status" value="1"/>
</dbReference>
<dbReference type="PANTHER" id="PTHR43167:SF1">
    <property type="entry name" value="PUTATIVE (AFU_ORTHOLOGUE AFUA_6G01830)-RELATED"/>
    <property type="match status" value="1"/>
</dbReference>
<dbReference type="PANTHER" id="PTHR43167">
    <property type="entry name" value="PUTATIVE (AFU_ORTHOLOGUE AFUA_6G01830)-RELATED"/>
    <property type="match status" value="1"/>
</dbReference>
<gene>
    <name evidence="4" type="ORF">P2L57_36820</name>
</gene>